<dbReference type="PANTHER" id="PTHR31460:SF3">
    <property type="entry name" value="MESOCENTIN"/>
    <property type="match status" value="1"/>
</dbReference>
<evidence type="ECO:0000313" key="3">
    <source>
        <dbReference type="EMBL" id="KAL0446789.1"/>
    </source>
</evidence>
<feature type="chain" id="PRO_5043374416" evidence="2">
    <location>
        <begin position="22"/>
        <end position="186"/>
    </location>
</feature>
<protein>
    <submittedName>
        <fullName evidence="3">Uncharacterized protein</fullName>
    </submittedName>
</protein>
<sequence>MFRQILPLLLLLFFLAAPIDCRHPHVINFRWANLYPESFTWDPKSDHFVVGSLRQRLLISVSDAGVVSALISDDSLPANASFLGISLDPRLHRILAVVHSPPFSGLVAYQLPTFRRLFLTHSTAFSPPTRSRTTSRSITGATPTSPIQPMTSYSKSPRTARRRSYPDPRPSNPTQWTAACRITTAD</sequence>
<dbReference type="InterPro" id="IPR053224">
    <property type="entry name" value="Sensory_adhesion_molecule"/>
</dbReference>
<feature type="compositionally biased region" description="Polar residues" evidence="1">
    <location>
        <begin position="138"/>
        <end position="157"/>
    </location>
</feature>
<name>A0AAW2X0M3_9LAMI</name>
<keyword evidence="2" id="KW-0732">Signal</keyword>
<comment type="caution">
    <text evidence="3">The sequence shown here is derived from an EMBL/GenBank/DDBJ whole genome shotgun (WGS) entry which is preliminary data.</text>
</comment>
<gene>
    <name evidence="3" type="ORF">Slati_1806800</name>
</gene>
<proteinExistence type="predicted"/>
<evidence type="ECO:0000256" key="1">
    <source>
        <dbReference type="SAM" id="MobiDB-lite"/>
    </source>
</evidence>
<dbReference type="PANTHER" id="PTHR31460">
    <property type="match status" value="1"/>
</dbReference>
<evidence type="ECO:0000256" key="2">
    <source>
        <dbReference type="SAM" id="SignalP"/>
    </source>
</evidence>
<dbReference type="AlphaFoldDB" id="A0AAW2X0M3"/>
<dbReference type="GO" id="GO:0005783">
    <property type="term" value="C:endoplasmic reticulum"/>
    <property type="evidence" value="ECO:0007669"/>
    <property type="project" value="TreeGrafter"/>
</dbReference>
<feature type="region of interest" description="Disordered" evidence="1">
    <location>
        <begin position="126"/>
        <end position="178"/>
    </location>
</feature>
<accession>A0AAW2X0M3</accession>
<reference evidence="3" key="1">
    <citation type="submission" date="2020-06" db="EMBL/GenBank/DDBJ databases">
        <authorList>
            <person name="Li T."/>
            <person name="Hu X."/>
            <person name="Zhang T."/>
            <person name="Song X."/>
            <person name="Zhang H."/>
            <person name="Dai N."/>
            <person name="Sheng W."/>
            <person name="Hou X."/>
            <person name="Wei L."/>
        </authorList>
    </citation>
    <scope>NUCLEOTIDE SEQUENCE</scope>
    <source>
        <strain evidence="3">KEN1</strain>
        <tissue evidence="3">Leaf</tissue>
    </source>
</reference>
<organism evidence="3">
    <name type="scientific">Sesamum latifolium</name>
    <dbReference type="NCBI Taxonomy" id="2727402"/>
    <lineage>
        <taxon>Eukaryota</taxon>
        <taxon>Viridiplantae</taxon>
        <taxon>Streptophyta</taxon>
        <taxon>Embryophyta</taxon>
        <taxon>Tracheophyta</taxon>
        <taxon>Spermatophyta</taxon>
        <taxon>Magnoliopsida</taxon>
        <taxon>eudicotyledons</taxon>
        <taxon>Gunneridae</taxon>
        <taxon>Pentapetalae</taxon>
        <taxon>asterids</taxon>
        <taxon>lamiids</taxon>
        <taxon>Lamiales</taxon>
        <taxon>Pedaliaceae</taxon>
        <taxon>Sesamum</taxon>
    </lineage>
</organism>
<dbReference type="EMBL" id="JACGWN010000006">
    <property type="protein sequence ID" value="KAL0446789.1"/>
    <property type="molecule type" value="Genomic_DNA"/>
</dbReference>
<feature type="signal peptide" evidence="2">
    <location>
        <begin position="1"/>
        <end position="21"/>
    </location>
</feature>
<reference evidence="3" key="2">
    <citation type="journal article" date="2024" name="Plant">
        <title>Genomic evolution and insights into agronomic trait innovations of Sesamum species.</title>
        <authorList>
            <person name="Miao H."/>
            <person name="Wang L."/>
            <person name="Qu L."/>
            <person name="Liu H."/>
            <person name="Sun Y."/>
            <person name="Le M."/>
            <person name="Wang Q."/>
            <person name="Wei S."/>
            <person name="Zheng Y."/>
            <person name="Lin W."/>
            <person name="Duan Y."/>
            <person name="Cao H."/>
            <person name="Xiong S."/>
            <person name="Wang X."/>
            <person name="Wei L."/>
            <person name="Li C."/>
            <person name="Ma Q."/>
            <person name="Ju M."/>
            <person name="Zhao R."/>
            <person name="Li G."/>
            <person name="Mu C."/>
            <person name="Tian Q."/>
            <person name="Mei H."/>
            <person name="Zhang T."/>
            <person name="Gao T."/>
            <person name="Zhang H."/>
        </authorList>
    </citation>
    <scope>NUCLEOTIDE SEQUENCE</scope>
    <source>
        <strain evidence="3">KEN1</strain>
    </source>
</reference>